<dbReference type="Gene3D" id="3.50.40.10">
    <property type="entry name" value="Phenylalanyl-trna Synthetase, Chain B, domain 3"/>
    <property type="match status" value="1"/>
</dbReference>
<dbReference type="SUPFAM" id="SSF56037">
    <property type="entry name" value="PheT/TilS domain"/>
    <property type="match status" value="1"/>
</dbReference>
<dbReference type="RefSeq" id="WP_321393507.1">
    <property type="nucleotide sequence ID" value="NZ_CP139487.1"/>
</dbReference>
<dbReference type="KEGG" id="psti:SOO65_17725"/>
<dbReference type="Proteomes" id="UP001324634">
    <property type="component" value="Chromosome"/>
</dbReference>
<dbReference type="PANTHER" id="PTHR39209:SF2">
    <property type="entry name" value="CYTOPLASMIC PROTEIN"/>
    <property type="match status" value="1"/>
</dbReference>
<accession>A0AAX4HMX9</accession>
<dbReference type="PANTHER" id="PTHR39209">
    <property type="match status" value="1"/>
</dbReference>
<evidence type="ECO:0000313" key="3">
    <source>
        <dbReference type="Proteomes" id="UP001324634"/>
    </source>
</evidence>
<name>A0AAX4HMX9_9BACT</name>
<evidence type="ECO:0000259" key="1">
    <source>
        <dbReference type="SMART" id="SM00873"/>
    </source>
</evidence>
<feature type="domain" description="B3/B4 tRNA-binding" evidence="1">
    <location>
        <begin position="59"/>
        <end position="215"/>
    </location>
</feature>
<dbReference type="SMART" id="SM00873">
    <property type="entry name" value="B3_4"/>
    <property type="match status" value="1"/>
</dbReference>
<sequence length="229" mass="25729">MKTIIDPRIFNIAPGFRAMSLLISSSELTNTSVSKQILDQACNSFLNGGGFPWAEDHLSAWGEVYRKFGAKPQRTPCSAEALRKRLMRDGSLPAIDPVVDIYNAISIKYSIPVGGENIDAYVGHPHLKVADGSEIFDTIKDGAPFQELVDKGEIIWCDDHGVTCRKWNWRQGVRTRIDSKTKNMWFILESLPHMPLDALEAATNEFITNLKLIMPELKTKVELLKQDLQ</sequence>
<dbReference type="GO" id="GO:0004826">
    <property type="term" value="F:phenylalanine-tRNA ligase activity"/>
    <property type="evidence" value="ECO:0007669"/>
    <property type="project" value="InterPro"/>
</dbReference>
<dbReference type="EMBL" id="CP139487">
    <property type="protein sequence ID" value="WPU64535.1"/>
    <property type="molecule type" value="Genomic_DNA"/>
</dbReference>
<gene>
    <name evidence="2" type="ORF">SOO65_17725</name>
</gene>
<keyword evidence="3" id="KW-1185">Reference proteome</keyword>
<dbReference type="Pfam" id="PF03483">
    <property type="entry name" value="B3_4"/>
    <property type="match status" value="1"/>
</dbReference>
<dbReference type="AlphaFoldDB" id="A0AAX4HMX9"/>
<proteinExistence type="predicted"/>
<reference evidence="2 3" key="1">
    <citation type="submission" date="2023-11" db="EMBL/GenBank/DDBJ databases">
        <title>Peredibacter starrii A3.12.</title>
        <authorList>
            <person name="Mitchell R.J."/>
        </authorList>
    </citation>
    <scope>NUCLEOTIDE SEQUENCE [LARGE SCALE GENOMIC DNA]</scope>
    <source>
        <strain evidence="2 3">A3.12</strain>
    </source>
</reference>
<protein>
    <submittedName>
        <fullName evidence="2">B3/4 domain-containing protein</fullName>
    </submittedName>
</protein>
<evidence type="ECO:0000313" key="2">
    <source>
        <dbReference type="EMBL" id="WPU64535.1"/>
    </source>
</evidence>
<dbReference type="InterPro" id="IPR020825">
    <property type="entry name" value="Phe-tRNA_synthase-like_B3/B4"/>
</dbReference>
<organism evidence="2 3">
    <name type="scientific">Peredibacter starrii</name>
    <dbReference type="NCBI Taxonomy" id="28202"/>
    <lineage>
        <taxon>Bacteria</taxon>
        <taxon>Pseudomonadati</taxon>
        <taxon>Bdellovibrionota</taxon>
        <taxon>Bacteriovoracia</taxon>
        <taxon>Bacteriovoracales</taxon>
        <taxon>Bacteriovoracaceae</taxon>
        <taxon>Peredibacter</taxon>
    </lineage>
</organism>
<dbReference type="InterPro" id="IPR005146">
    <property type="entry name" value="B3/B4_tRNA-bd"/>
</dbReference>
<dbReference type="GO" id="GO:0003723">
    <property type="term" value="F:RNA binding"/>
    <property type="evidence" value="ECO:0007669"/>
    <property type="project" value="InterPro"/>
</dbReference>